<dbReference type="Pfam" id="PF00149">
    <property type="entry name" value="Metallophos"/>
    <property type="match status" value="1"/>
</dbReference>
<dbReference type="InterPro" id="IPR004843">
    <property type="entry name" value="Calcineurin-like_PHP"/>
</dbReference>
<comment type="caution">
    <text evidence="2">The sequence shown here is derived from an EMBL/GenBank/DDBJ whole genome shotgun (WGS) entry which is preliminary data.</text>
</comment>
<dbReference type="GO" id="GO:0005737">
    <property type="term" value="C:cytoplasm"/>
    <property type="evidence" value="ECO:0007669"/>
    <property type="project" value="TreeGrafter"/>
</dbReference>
<dbReference type="STRING" id="1610491.AAV94_12570"/>
<dbReference type="PANTHER" id="PTHR42850">
    <property type="entry name" value="METALLOPHOSPHOESTERASE"/>
    <property type="match status" value="1"/>
</dbReference>
<dbReference type="Proteomes" id="UP000050580">
    <property type="component" value="Unassembled WGS sequence"/>
</dbReference>
<accession>A0A0U1PX85</accession>
<protein>
    <submittedName>
        <fullName evidence="2">Metallophosphoesterase</fullName>
    </submittedName>
</protein>
<dbReference type="RefSeq" id="WP_046742552.1">
    <property type="nucleotide sequence ID" value="NZ_LBNQ01000037.1"/>
</dbReference>
<evidence type="ECO:0000313" key="3">
    <source>
        <dbReference type="Proteomes" id="UP000050580"/>
    </source>
</evidence>
<dbReference type="PATRIC" id="fig|1610491.3.peg.2668"/>
<dbReference type="Gene3D" id="3.60.21.10">
    <property type="match status" value="1"/>
</dbReference>
<dbReference type="GO" id="GO:0016791">
    <property type="term" value="F:phosphatase activity"/>
    <property type="evidence" value="ECO:0007669"/>
    <property type="project" value="TreeGrafter"/>
</dbReference>
<name>A0A0U1PX85_9BURK</name>
<dbReference type="AlphaFoldDB" id="A0A0U1PX85"/>
<dbReference type="InterPro" id="IPR050126">
    <property type="entry name" value="Ap4A_hydrolase"/>
</dbReference>
<sequence>MTFAAALPPAKSLVGTLPAGALDIVGDVHGEWQALQALLRHLGYDAQGRHPEGRILVFVGDLCDRGPDTPAVLDWFCEVYARSDCLAILGNHEINLIREDAKDGAGWFFDSRTERDRAKYAPFAIASPAQRQRYLAVCAALPVALERADLRIVHAAWMQPQIEAARTMPRGSARQHYDRFEQQAEHAARAGSLQQRLQREKALWPHDVEDSQLRPPLLRAHGERELLKQMTNPLKVLTTGVEAAAPVPFYAGGKWRFVERQPWWDRYEAPTPVVIGHYWRMWRDPQRPAALAPATEAASAPPDGDLFACVPSNAWHGLRHNVFCVDYSVGARWSERLQGRTDPSQSRFRLAALRWPERTLVFDDGQQCETIHFGRGVAPLLS</sequence>
<organism evidence="2 3">
    <name type="scientific">Lampropedia cohaerens</name>
    <dbReference type="NCBI Taxonomy" id="1610491"/>
    <lineage>
        <taxon>Bacteria</taxon>
        <taxon>Pseudomonadati</taxon>
        <taxon>Pseudomonadota</taxon>
        <taxon>Betaproteobacteria</taxon>
        <taxon>Burkholderiales</taxon>
        <taxon>Comamonadaceae</taxon>
        <taxon>Lampropedia</taxon>
    </lineage>
</organism>
<dbReference type="OrthoDB" id="9807890at2"/>
<evidence type="ECO:0000259" key="1">
    <source>
        <dbReference type="Pfam" id="PF00149"/>
    </source>
</evidence>
<reference evidence="2 3" key="1">
    <citation type="submission" date="2015-05" db="EMBL/GenBank/DDBJ databases">
        <title>Draft genome sequence of Lampropedia sp. CT6, isolated from the microbial mat of a hot water spring, located at Manikaran, India.</title>
        <authorList>
            <person name="Tripathi C."/>
            <person name="Rani P."/>
            <person name="Mahato N.K."/>
            <person name="Lal R."/>
        </authorList>
    </citation>
    <scope>NUCLEOTIDE SEQUENCE [LARGE SCALE GENOMIC DNA]</scope>
    <source>
        <strain evidence="2 3">CT6</strain>
    </source>
</reference>
<dbReference type="PANTHER" id="PTHR42850:SF7">
    <property type="entry name" value="BIS(5'-NUCLEOSYL)-TETRAPHOSPHATASE PRPE [ASYMMETRICAL]"/>
    <property type="match status" value="1"/>
</dbReference>
<evidence type="ECO:0000313" key="2">
    <source>
        <dbReference type="EMBL" id="KKW67148.1"/>
    </source>
</evidence>
<keyword evidence="3" id="KW-1185">Reference proteome</keyword>
<proteinExistence type="predicted"/>
<dbReference type="SUPFAM" id="SSF56300">
    <property type="entry name" value="Metallo-dependent phosphatases"/>
    <property type="match status" value="1"/>
</dbReference>
<feature type="domain" description="Calcineurin-like phosphoesterase" evidence="1">
    <location>
        <begin position="24"/>
        <end position="115"/>
    </location>
</feature>
<gene>
    <name evidence="2" type="ORF">AAV94_12570</name>
</gene>
<dbReference type="EMBL" id="LBNQ01000037">
    <property type="protein sequence ID" value="KKW67148.1"/>
    <property type="molecule type" value="Genomic_DNA"/>
</dbReference>
<dbReference type="InterPro" id="IPR029052">
    <property type="entry name" value="Metallo-depent_PP-like"/>
</dbReference>